<keyword evidence="6 10" id="KW-0378">Hydrolase</keyword>
<keyword evidence="8" id="KW-0325">Glycoprotein</keyword>
<name>A0AAE0X9B5_9PEZI</name>
<dbReference type="EMBL" id="JAULSO010000002">
    <property type="protein sequence ID" value="KAK3688207.1"/>
    <property type="molecule type" value="Genomic_DNA"/>
</dbReference>
<accession>A0AAE0X9B5</accession>
<evidence type="ECO:0000256" key="4">
    <source>
        <dbReference type="ARBA" id="ARBA00012350"/>
    </source>
</evidence>
<proteinExistence type="inferred from homology"/>
<feature type="compositionally biased region" description="Polar residues" evidence="11">
    <location>
        <begin position="400"/>
        <end position="413"/>
    </location>
</feature>
<dbReference type="InterPro" id="IPR005198">
    <property type="entry name" value="Glyco_hydro_76"/>
</dbReference>
<evidence type="ECO:0000256" key="12">
    <source>
        <dbReference type="SAM" id="SignalP"/>
    </source>
</evidence>
<comment type="similarity">
    <text evidence="3 10">Belongs to the glycosyl hydrolase 76 family.</text>
</comment>
<keyword evidence="14" id="KW-1185">Reference proteome</keyword>
<dbReference type="Gene3D" id="1.50.10.20">
    <property type="match status" value="1"/>
</dbReference>
<dbReference type="PIRSF" id="PIRSF016302">
    <property type="entry name" value="Man_a_manosd"/>
    <property type="match status" value="1"/>
</dbReference>
<evidence type="ECO:0000313" key="13">
    <source>
        <dbReference type="EMBL" id="KAK3688207.1"/>
    </source>
</evidence>
<dbReference type="GO" id="GO:0016052">
    <property type="term" value="P:carbohydrate catabolic process"/>
    <property type="evidence" value="ECO:0007669"/>
    <property type="project" value="InterPro"/>
</dbReference>
<evidence type="ECO:0000256" key="2">
    <source>
        <dbReference type="ARBA" id="ARBA00004308"/>
    </source>
</evidence>
<dbReference type="EC" id="3.2.1.101" evidence="4 10"/>
<comment type="catalytic activity">
    <reaction evidence="1 10">
        <text>Random hydrolysis of (1-&gt;6)-alpha-D-mannosidic linkages in unbranched (1-&gt;6)-mannans.</text>
        <dbReference type="EC" id="3.2.1.101"/>
    </reaction>
</comment>
<feature type="chain" id="PRO_5042171476" description="Mannan endo-1,6-alpha-mannosidase" evidence="12">
    <location>
        <begin position="18"/>
        <end position="484"/>
    </location>
</feature>
<dbReference type="GO" id="GO:0008496">
    <property type="term" value="F:mannan endo-1,6-alpha-mannosidase activity"/>
    <property type="evidence" value="ECO:0007669"/>
    <property type="project" value="UniProtKB-UniRule"/>
</dbReference>
<evidence type="ECO:0000256" key="1">
    <source>
        <dbReference type="ARBA" id="ARBA00001452"/>
    </source>
</evidence>
<keyword evidence="7" id="KW-0472">Membrane</keyword>
<dbReference type="AlphaFoldDB" id="A0AAE0X9B5"/>
<dbReference type="Pfam" id="PF03663">
    <property type="entry name" value="Glyco_hydro_76"/>
    <property type="match status" value="1"/>
</dbReference>
<evidence type="ECO:0000313" key="14">
    <source>
        <dbReference type="Proteomes" id="UP001270362"/>
    </source>
</evidence>
<protein>
    <recommendedName>
        <fullName evidence="4 10">Mannan endo-1,6-alpha-mannosidase</fullName>
        <ecNumber evidence="4 10">3.2.1.101</ecNumber>
    </recommendedName>
</protein>
<keyword evidence="5 12" id="KW-0732">Signal</keyword>
<evidence type="ECO:0000256" key="3">
    <source>
        <dbReference type="ARBA" id="ARBA00009699"/>
    </source>
</evidence>
<reference evidence="13" key="1">
    <citation type="journal article" date="2023" name="Mol. Phylogenet. Evol.">
        <title>Genome-scale phylogeny and comparative genomics of the fungal order Sordariales.</title>
        <authorList>
            <person name="Hensen N."/>
            <person name="Bonometti L."/>
            <person name="Westerberg I."/>
            <person name="Brannstrom I.O."/>
            <person name="Guillou S."/>
            <person name="Cros-Aarteil S."/>
            <person name="Calhoun S."/>
            <person name="Haridas S."/>
            <person name="Kuo A."/>
            <person name="Mondo S."/>
            <person name="Pangilinan J."/>
            <person name="Riley R."/>
            <person name="LaButti K."/>
            <person name="Andreopoulos B."/>
            <person name="Lipzen A."/>
            <person name="Chen C."/>
            <person name="Yan M."/>
            <person name="Daum C."/>
            <person name="Ng V."/>
            <person name="Clum A."/>
            <person name="Steindorff A."/>
            <person name="Ohm R.A."/>
            <person name="Martin F."/>
            <person name="Silar P."/>
            <person name="Natvig D.O."/>
            <person name="Lalanne C."/>
            <person name="Gautier V."/>
            <person name="Ament-Velasquez S.L."/>
            <person name="Kruys A."/>
            <person name="Hutchinson M.I."/>
            <person name="Powell A.J."/>
            <person name="Barry K."/>
            <person name="Miller A.N."/>
            <person name="Grigoriev I.V."/>
            <person name="Debuchy R."/>
            <person name="Gladieux P."/>
            <person name="Hiltunen Thoren M."/>
            <person name="Johannesson H."/>
        </authorList>
    </citation>
    <scope>NUCLEOTIDE SEQUENCE</scope>
    <source>
        <strain evidence="13">CBS 314.62</strain>
    </source>
</reference>
<reference evidence="13" key="2">
    <citation type="submission" date="2023-06" db="EMBL/GenBank/DDBJ databases">
        <authorList>
            <consortium name="Lawrence Berkeley National Laboratory"/>
            <person name="Haridas S."/>
            <person name="Hensen N."/>
            <person name="Bonometti L."/>
            <person name="Westerberg I."/>
            <person name="Brannstrom I.O."/>
            <person name="Guillou S."/>
            <person name="Cros-Aarteil S."/>
            <person name="Calhoun S."/>
            <person name="Kuo A."/>
            <person name="Mondo S."/>
            <person name="Pangilinan J."/>
            <person name="Riley R."/>
            <person name="Labutti K."/>
            <person name="Andreopoulos B."/>
            <person name="Lipzen A."/>
            <person name="Chen C."/>
            <person name="Yanf M."/>
            <person name="Daum C."/>
            <person name="Ng V."/>
            <person name="Clum A."/>
            <person name="Steindorff A."/>
            <person name="Ohm R."/>
            <person name="Martin F."/>
            <person name="Silar P."/>
            <person name="Natvig D."/>
            <person name="Lalanne C."/>
            <person name="Gautier V."/>
            <person name="Ament-Velasquez S.L."/>
            <person name="Kruys A."/>
            <person name="Hutchinson M.I."/>
            <person name="Powell A.J."/>
            <person name="Barry K."/>
            <person name="Miller A.N."/>
            <person name="Grigoriev I.V."/>
            <person name="Debuchy R."/>
            <person name="Gladieux P."/>
            <person name="Thoren M.H."/>
            <person name="Johannesson H."/>
        </authorList>
    </citation>
    <scope>NUCLEOTIDE SEQUENCE</scope>
    <source>
        <strain evidence="13">CBS 314.62</strain>
    </source>
</reference>
<comment type="caution">
    <text evidence="13">The sequence shown here is derived from an EMBL/GenBank/DDBJ whole genome shotgun (WGS) entry which is preliminary data.</text>
</comment>
<evidence type="ECO:0000256" key="9">
    <source>
        <dbReference type="ARBA" id="ARBA00023295"/>
    </source>
</evidence>
<evidence type="ECO:0000256" key="8">
    <source>
        <dbReference type="ARBA" id="ARBA00023180"/>
    </source>
</evidence>
<dbReference type="PANTHER" id="PTHR12145:SF36">
    <property type="entry name" value="MANNAN ENDO-1,6-ALPHA-MANNOSIDASE DCW1"/>
    <property type="match status" value="1"/>
</dbReference>
<dbReference type="PANTHER" id="PTHR12145">
    <property type="entry name" value="MANNAN ENDO-1,6-ALPHA-MANNOSIDASE DCW1"/>
    <property type="match status" value="1"/>
</dbReference>
<feature type="region of interest" description="Disordered" evidence="11">
    <location>
        <begin position="400"/>
        <end position="430"/>
    </location>
</feature>
<dbReference type="SUPFAM" id="SSF48208">
    <property type="entry name" value="Six-hairpin glycosidases"/>
    <property type="match status" value="1"/>
</dbReference>
<evidence type="ECO:0000256" key="6">
    <source>
        <dbReference type="ARBA" id="ARBA00022801"/>
    </source>
</evidence>
<sequence length="484" mass="52747">MLRTATPLLVLAGSAWAALQVDLDSPSSIKTAAKLVAQDLMAYYKGNDPGQTPGILPGPPPAGDYYWWEGGALWGTMVDYWHYTGDATFNDLTTEALLFQAGAPQNAYMPRNWTASLGNDDQGFWGMSAMLAAEMQYPNPPKDQPQWLELAQAVFNTQASPERHDNECGGGLRWQIPLANIGYDYKNSIANGIFFNLGARLARYTGNRTYSDWADRTWDWVVGVGFMDEDMNVYDGAHVEDNCTDVFKAQFSYNAAVFMQGAAFRYNNTNGTEQARWKDRLTRLVNRTIEIFFENGPMVEVSCELPDRITCKTDMLSFKGYAHRWMANTAQLAPFTHDVIMAALRNSTAAAVKSCSGGANGRACGFRWDTGTYDGLTGAGQEMSALAALTSLLVDQKSISGPVTNSTGGTSVGNPEAGGDPNPFPSAPPVTMGDRVGAGILTALMLSGLVATMLWMSMGWSEVEPPPVKRRGRMVLVETGGKFW</sequence>
<dbReference type="InterPro" id="IPR008928">
    <property type="entry name" value="6-hairpin_glycosidase_sf"/>
</dbReference>
<evidence type="ECO:0000256" key="7">
    <source>
        <dbReference type="ARBA" id="ARBA00023136"/>
    </source>
</evidence>
<organism evidence="13 14">
    <name type="scientific">Podospora appendiculata</name>
    <dbReference type="NCBI Taxonomy" id="314037"/>
    <lineage>
        <taxon>Eukaryota</taxon>
        <taxon>Fungi</taxon>
        <taxon>Dikarya</taxon>
        <taxon>Ascomycota</taxon>
        <taxon>Pezizomycotina</taxon>
        <taxon>Sordariomycetes</taxon>
        <taxon>Sordariomycetidae</taxon>
        <taxon>Sordariales</taxon>
        <taxon>Podosporaceae</taxon>
        <taxon>Podospora</taxon>
    </lineage>
</organism>
<dbReference type="GO" id="GO:0009272">
    <property type="term" value="P:fungal-type cell wall biogenesis"/>
    <property type="evidence" value="ECO:0007669"/>
    <property type="project" value="TreeGrafter"/>
</dbReference>
<dbReference type="Proteomes" id="UP001270362">
    <property type="component" value="Unassembled WGS sequence"/>
</dbReference>
<evidence type="ECO:0000256" key="5">
    <source>
        <dbReference type="ARBA" id="ARBA00022729"/>
    </source>
</evidence>
<feature type="signal peptide" evidence="12">
    <location>
        <begin position="1"/>
        <end position="17"/>
    </location>
</feature>
<comment type="subcellular location">
    <subcellularLocation>
        <location evidence="2">Endomembrane system</location>
    </subcellularLocation>
</comment>
<gene>
    <name evidence="13" type="ORF">B0T22DRAFT_425753</name>
</gene>
<dbReference type="FunFam" id="1.50.10.20:FF:000006">
    <property type="entry name" value="Mannan endo-1,6-alpha-mannosidase"/>
    <property type="match status" value="1"/>
</dbReference>
<dbReference type="InterPro" id="IPR014480">
    <property type="entry name" value="Mannan-1_6-alpha_mannosidase"/>
</dbReference>
<keyword evidence="9 10" id="KW-0326">Glycosidase</keyword>
<dbReference type="GO" id="GO:0012505">
    <property type="term" value="C:endomembrane system"/>
    <property type="evidence" value="ECO:0007669"/>
    <property type="project" value="UniProtKB-SubCell"/>
</dbReference>
<evidence type="ECO:0000256" key="10">
    <source>
        <dbReference type="PIRNR" id="PIRNR016302"/>
    </source>
</evidence>
<evidence type="ECO:0000256" key="11">
    <source>
        <dbReference type="SAM" id="MobiDB-lite"/>
    </source>
</evidence>